<dbReference type="Pfam" id="PF07714">
    <property type="entry name" value="PK_Tyr_Ser-Thr"/>
    <property type="match status" value="1"/>
</dbReference>
<accession>A0ABD2XSJ3</accession>
<proteinExistence type="predicted"/>
<protein>
    <recommendedName>
        <fullName evidence="2">Protein kinase domain-containing protein</fullName>
    </recommendedName>
</protein>
<dbReference type="InterPro" id="IPR001245">
    <property type="entry name" value="Ser-Thr/Tyr_kinase_cat_dom"/>
</dbReference>
<dbReference type="PROSITE" id="PS50011">
    <property type="entry name" value="PROTEIN_KINASE_DOM"/>
    <property type="match status" value="1"/>
</dbReference>
<dbReference type="InterPro" id="IPR000719">
    <property type="entry name" value="Prot_kinase_dom"/>
</dbReference>
<evidence type="ECO:0000313" key="3">
    <source>
        <dbReference type="EMBL" id="KAL3497431.1"/>
    </source>
</evidence>
<dbReference type="Gene3D" id="1.10.510.10">
    <property type="entry name" value="Transferase(Phosphotransferase) domain 1"/>
    <property type="match status" value="1"/>
</dbReference>
<dbReference type="SMART" id="SM00220">
    <property type="entry name" value="S_TKc"/>
    <property type="match status" value="1"/>
</dbReference>
<reference evidence="3 4" key="1">
    <citation type="submission" date="2024-11" db="EMBL/GenBank/DDBJ databases">
        <title>A near-complete genome assembly of Cinchona calisaya.</title>
        <authorList>
            <person name="Lian D.C."/>
            <person name="Zhao X.W."/>
            <person name="Wei L."/>
        </authorList>
    </citation>
    <scope>NUCLEOTIDE SEQUENCE [LARGE SCALE GENOMIC DNA]</scope>
    <source>
        <tissue evidence="3">Nenye</tissue>
    </source>
</reference>
<dbReference type="Proteomes" id="UP001630127">
    <property type="component" value="Unassembled WGS sequence"/>
</dbReference>
<name>A0ABD2XSJ3_9GENT</name>
<dbReference type="PROSITE" id="PS00108">
    <property type="entry name" value="PROTEIN_KINASE_ST"/>
    <property type="match status" value="1"/>
</dbReference>
<dbReference type="EMBL" id="JBJUIK010000017">
    <property type="protein sequence ID" value="KAL3497431.1"/>
    <property type="molecule type" value="Genomic_DNA"/>
</dbReference>
<keyword evidence="4" id="KW-1185">Reference proteome</keyword>
<dbReference type="InterPro" id="IPR051681">
    <property type="entry name" value="Ser/Thr_Kinases-Pseudokinases"/>
</dbReference>
<organism evidence="3 4">
    <name type="scientific">Cinchona calisaya</name>
    <dbReference type="NCBI Taxonomy" id="153742"/>
    <lineage>
        <taxon>Eukaryota</taxon>
        <taxon>Viridiplantae</taxon>
        <taxon>Streptophyta</taxon>
        <taxon>Embryophyta</taxon>
        <taxon>Tracheophyta</taxon>
        <taxon>Spermatophyta</taxon>
        <taxon>Magnoliopsida</taxon>
        <taxon>eudicotyledons</taxon>
        <taxon>Gunneridae</taxon>
        <taxon>Pentapetalae</taxon>
        <taxon>asterids</taxon>
        <taxon>lamiids</taxon>
        <taxon>Gentianales</taxon>
        <taxon>Rubiaceae</taxon>
        <taxon>Cinchonoideae</taxon>
        <taxon>Cinchoneae</taxon>
        <taxon>Cinchona</taxon>
    </lineage>
</organism>
<feature type="domain" description="Protein kinase" evidence="2">
    <location>
        <begin position="162"/>
        <end position="433"/>
    </location>
</feature>
<evidence type="ECO:0000313" key="4">
    <source>
        <dbReference type="Proteomes" id="UP001630127"/>
    </source>
</evidence>
<dbReference type="CDD" id="cd13999">
    <property type="entry name" value="STKc_MAP3K-like"/>
    <property type="match status" value="1"/>
</dbReference>
<dbReference type="PANTHER" id="PTHR44329">
    <property type="entry name" value="SERINE/THREONINE-PROTEIN KINASE TNNI3K-RELATED"/>
    <property type="match status" value="1"/>
</dbReference>
<feature type="region of interest" description="Disordered" evidence="1">
    <location>
        <begin position="108"/>
        <end position="136"/>
    </location>
</feature>
<dbReference type="AlphaFoldDB" id="A0ABD2XSJ3"/>
<dbReference type="PANTHER" id="PTHR44329:SF11">
    <property type="entry name" value="OS09G0443600 PROTEIN"/>
    <property type="match status" value="1"/>
</dbReference>
<dbReference type="Gene3D" id="3.30.200.20">
    <property type="entry name" value="Phosphorylase Kinase, domain 1"/>
    <property type="match status" value="1"/>
</dbReference>
<evidence type="ECO:0000259" key="2">
    <source>
        <dbReference type="PROSITE" id="PS50011"/>
    </source>
</evidence>
<feature type="region of interest" description="Disordered" evidence="1">
    <location>
        <begin position="1"/>
        <end position="24"/>
    </location>
</feature>
<dbReference type="InterPro" id="IPR011009">
    <property type="entry name" value="Kinase-like_dom_sf"/>
</dbReference>
<evidence type="ECO:0000256" key="1">
    <source>
        <dbReference type="SAM" id="MobiDB-lite"/>
    </source>
</evidence>
<dbReference type="SUPFAM" id="SSF56112">
    <property type="entry name" value="Protein kinase-like (PK-like)"/>
    <property type="match status" value="1"/>
</dbReference>
<dbReference type="InterPro" id="IPR008271">
    <property type="entry name" value="Ser/Thr_kinase_AS"/>
</dbReference>
<gene>
    <name evidence="3" type="ORF">ACH5RR_040163</name>
</gene>
<sequence length="440" mass="50135">MNLSVHPQPAKKQEKNKPKNTPSSFSLCKRLGDCMVMGATISYQQQRPPTQLEKQLAEIEAELQKQRDARTMYKMKLERTQDYLRNCLQIAQDNGFLDIITGNKRDKQQQESASLLSPNAITSSISPRTPLSSTMQSPLGSSLTALIDQAMILGWYIEPREIELQDVVAKGTTADVYRGRWRGTEVAVKCIFPDLFRSNEHMIGFFAQEVETLSRQRHPFVLQLMGACLDPPNHGWIVTEFLNTTLKTWLHGPGSRKRERMVPLPALEERLEKALEIAQAMQYLHEHKPAKVIHRDLKPSNIFLDDDMHVRVADFGHARFLNDDEKALTGETGTYVYMAPEVIRSGPYDEKSDVYSFGILLNELITGEHPYIETEYGPSRIAMEVANKGLRPSLPEKDERLKELIEIVETAWDEDAAIRPSFGTITYILRNILKKLKDVK</sequence>
<feature type="compositionally biased region" description="Polar residues" evidence="1">
    <location>
        <begin position="110"/>
        <end position="136"/>
    </location>
</feature>
<comment type="caution">
    <text evidence="3">The sequence shown here is derived from an EMBL/GenBank/DDBJ whole genome shotgun (WGS) entry which is preliminary data.</text>
</comment>